<dbReference type="SMART" id="SM00184">
    <property type="entry name" value="RING"/>
    <property type="match status" value="1"/>
</dbReference>
<accession>B7G4K2</accession>
<dbReference type="PROSITE" id="PS50089">
    <property type="entry name" value="ZF_RING_2"/>
    <property type="match status" value="1"/>
</dbReference>
<dbReference type="Gene3D" id="3.30.40.10">
    <property type="entry name" value="Zinc/RING finger domain, C3HC4 (zinc finger)"/>
    <property type="match status" value="1"/>
</dbReference>
<dbReference type="Proteomes" id="UP000000759">
    <property type="component" value="Chromosome 14"/>
</dbReference>
<proteinExistence type="predicted"/>
<dbReference type="EMBL" id="CM000616">
    <property type="protein sequence ID" value="EEC46469.1"/>
    <property type="molecule type" value="Genomic_DNA"/>
</dbReference>
<keyword evidence="7" id="KW-1185">Reference proteome</keyword>
<name>B7G4K2_PHATC</name>
<dbReference type="OrthoDB" id="48554at2759"/>
<dbReference type="GO" id="GO:0016567">
    <property type="term" value="P:protein ubiquitination"/>
    <property type="evidence" value="ECO:0007669"/>
    <property type="project" value="UniProtKB-UniPathway"/>
</dbReference>
<keyword evidence="2 4" id="KW-0863">Zinc-finger</keyword>
<sequence length="67" mass="7598">SFNASEQEESSDTECAICLSEFAENDEVCRARNVDCKHIYHSKCLKAWLLKHDGCPICRQDYLSSAV</sequence>
<evidence type="ECO:0000256" key="4">
    <source>
        <dbReference type="PROSITE-ProRule" id="PRU00175"/>
    </source>
</evidence>
<dbReference type="KEGG" id="pti:PHATRDRAFT_14355"/>
<evidence type="ECO:0000313" key="6">
    <source>
        <dbReference type="EMBL" id="EEC46469.1"/>
    </source>
</evidence>
<dbReference type="GO" id="GO:0008270">
    <property type="term" value="F:zinc ion binding"/>
    <property type="evidence" value="ECO:0007669"/>
    <property type="project" value="UniProtKB-KW"/>
</dbReference>
<dbReference type="GeneID" id="7202883"/>
<keyword evidence="1" id="KW-0479">Metal-binding</keyword>
<gene>
    <name evidence="6" type="ORF">PHATRDRAFT_14355</name>
</gene>
<dbReference type="PANTHER" id="PTHR45931">
    <property type="entry name" value="SI:CH211-59O9.10"/>
    <property type="match status" value="1"/>
</dbReference>
<keyword evidence="3" id="KW-0862">Zinc</keyword>
<dbReference type="InParanoid" id="B7G4K2"/>
<organism evidence="6 7">
    <name type="scientific">Phaeodactylum tricornutum (strain CCAP 1055/1)</name>
    <dbReference type="NCBI Taxonomy" id="556484"/>
    <lineage>
        <taxon>Eukaryota</taxon>
        <taxon>Sar</taxon>
        <taxon>Stramenopiles</taxon>
        <taxon>Ochrophyta</taxon>
        <taxon>Bacillariophyta</taxon>
        <taxon>Bacillariophyceae</taxon>
        <taxon>Bacillariophycidae</taxon>
        <taxon>Naviculales</taxon>
        <taxon>Phaeodactylaceae</taxon>
        <taxon>Phaeodactylum</taxon>
    </lineage>
</organism>
<dbReference type="GO" id="GO:0006511">
    <property type="term" value="P:ubiquitin-dependent protein catabolic process"/>
    <property type="evidence" value="ECO:0007669"/>
    <property type="project" value="TreeGrafter"/>
</dbReference>
<evidence type="ECO:0000259" key="5">
    <source>
        <dbReference type="PROSITE" id="PS50089"/>
    </source>
</evidence>
<dbReference type="AlphaFoldDB" id="B7G4K2"/>
<dbReference type="RefSeq" id="XP_002181929.1">
    <property type="nucleotide sequence ID" value="XM_002181893.1"/>
</dbReference>
<dbReference type="SUPFAM" id="SSF57850">
    <property type="entry name" value="RING/U-box"/>
    <property type="match status" value="1"/>
</dbReference>
<dbReference type="PANTHER" id="PTHR45931:SF3">
    <property type="entry name" value="RING ZINC FINGER-CONTAINING PROTEIN"/>
    <property type="match status" value="1"/>
</dbReference>
<dbReference type="Pfam" id="PF13639">
    <property type="entry name" value="zf-RING_2"/>
    <property type="match status" value="1"/>
</dbReference>
<reference evidence="7" key="2">
    <citation type="submission" date="2008-08" db="EMBL/GenBank/DDBJ databases">
        <authorList>
            <consortium name="Diatom Consortium"/>
            <person name="Grigoriev I."/>
            <person name="Grimwood J."/>
            <person name="Kuo A."/>
            <person name="Otillar R.P."/>
            <person name="Salamov A."/>
            <person name="Detter J.C."/>
            <person name="Lindquist E."/>
            <person name="Shapiro H."/>
            <person name="Lucas S."/>
            <person name="Glavina del Rio T."/>
            <person name="Pitluck S."/>
            <person name="Rokhsar D."/>
            <person name="Bowler C."/>
        </authorList>
    </citation>
    <scope>GENOME REANNOTATION</scope>
    <source>
        <strain evidence="7">CCAP 1055/1</strain>
    </source>
</reference>
<reference evidence="6 7" key="1">
    <citation type="journal article" date="2008" name="Nature">
        <title>The Phaeodactylum genome reveals the evolutionary history of diatom genomes.</title>
        <authorList>
            <person name="Bowler C."/>
            <person name="Allen A.E."/>
            <person name="Badger J.H."/>
            <person name="Grimwood J."/>
            <person name="Jabbari K."/>
            <person name="Kuo A."/>
            <person name="Maheswari U."/>
            <person name="Martens C."/>
            <person name="Maumus F."/>
            <person name="Otillar R.P."/>
            <person name="Rayko E."/>
            <person name="Salamov A."/>
            <person name="Vandepoele K."/>
            <person name="Beszteri B."/>
            <person name="Gruber A."/>
            <person name="Heijde M."/>
            <person name="Katinka M."/>
            <person name="Mock T."/>
            <person name="Valentin K."/>
            <person name="Verret F."/>
            <person name="Berges J.A."/>
            <person name="Brownlee C."/>
            <person name="Cadoret J.P."/>
            <person name="Chiovitti A."/>
            <person name="Choi C.J."/>
            <person name="Coesel S."/>
            <person name="De Martino A."/>
            <person name="Detter J.C."/>
            <person name="Durkin C."/>
            <person name="Falciatore A."/>
            <person name="Fournet J."/>
            <person name="Haruta M."/>
            <person name="Huysman M.J."/>
            <person name="Jenkins B.D."/>
            <person name="Jiroutova K."/>
            <person name="Jorgensen R.E."/>
            <person name="Joubert Y."/>
            <person name="Kaplan A."/>
            <person name="Kroger N."/>
            <person name="Kroth P.G."/>
            <person name="La Roche J."/>
            <person name="Lindquist E."/>
            <person name="Lommer M."/>
            <person name="Martin-Jezequel V."/>
            <person name="Lopez P.J."/>
            <person name="Lucas S."/>
            <person name="Mangogna M."/>
            <person name="McGinnis K."/>
            <person name="Medlin L.K."/>
            <person name="Montsant A."/>
            <person name="Oudot-Le Secq M.P."/>
            <person name="Napoli C."/>
            <person name="Obornik M."/>
            <person name="Parker M.S."/>
            <person name="Petit J.L."/>
            <person name="Porcel B.M."/>
            <person name="Poulsen N."/>
            <person name="Robison M."/>
            <person name="Rychlewski L."/>
            <person name="Rynearson T.A."/>
            <person name="Schmutz J."/>
            <person name="Shapiro H."/>
            <person name="Siaut M."/>
            <person name="Stanley M."/>
            <person name="Sussman M.R."/>
            <person name="Taylor A.R."/>
            <person name="Vardi A."/>
            <person name="von Dassow P."/>
            <person name="Vyverman W."/>
            <person name="Willis A."/>
            <person name="Wyrwicz L.S."/>
            <person name="Rokhsar D.S."/>
            <person name="Weissenbach J."/>
            <person name="Armbrust E.V."/>
            <person name="Green B.R."/>
            <person name="Van de Peer Y."/>
            <person name="Grigoriev I.V."/>
        </authorList>
    </citation>
    <scope>NUCLEOTIDE SEQUENCE [LARGE SCALE GENOMIC DNA]</scope>
    <source>
        <strain evidence="6 7">CCAP 1055/1</strain>
    </source>
</reference>
<dbReference type="GO" id="GO:0061630">
    <property type="term" value="F:ubiquitin protein ligase activity"/>
    <property type="evidence" value="ECO:0007669"/>
    <property type="project" value="TreeGrafter"/>
</dbReference>
<dbReference type="InterPro" id="IPR001841">
    <property type="entry name" value="Znf_RING"/>
</dbReference>
<dbReference type="eggNOG" id="KOG0800">
    <property type="taxonomic scope" value="Eukaryota"/>
</dbReference>
<dbReference type="InterPro" id="IPR013083">
    <property type="entry name" value="Znf_RING/FYVE/PHD"/>
</dbReference>
<evidence type="ECO:0000256" key="3">
    <source>
        <dbReference type="ARBA" id="ARBA00022833"/>
    </source>
</evidence>
<dbReference type="PaxDb" id="2850-Phatr14355"/>
<evidence type="ECO:0000256" key="2">
    <source>
        <dbReference type="ARBA" id="ARBA00022771"/>
    </source>
</evidence>
<evidence type="ECO:0000256" key="1">
    <source>
        <dbReference type="ARBA" id="ARBA00022723"/>
    </source>
</evidence>
<evidence type="ECO:0000313" key="7">
    <source>
        <dbReference type="Proteomes" id="UP000000759"/>
    </source>
</evidence>
<dbReference type="InterPro" id="IPR051834">
    <property type="entry name" value="RING_finger_E3_ligase"/>
</dbReference>
<feature type="domain" description="RING-type" evidence="5">
    <location>
        <begin position="15"/>
        <end position="59"/>
    </location>
</feature>
<dbReference type="HOGENOM" id="CLU_1368581_0_0_1"/>
<protein>
    <recommendedName>
        <fullName evidence="5">RING-type domain-containing protein</fullName>
    </recommendedName>
</protein>
<dbReference type="GO" id="GO:0005634">
    <property type="term" value="C:nucleus"/>
    <property type="evidence" value="ECO:0007669"/>
    <property type="project" value="TreeGrafter"/>
</dbReference>
<dbReference type="UniPathway" id="UPA00143"/>
<dbReference type="STRING" id="556484.B7G4K2"/>
<feature type="non-terminal residue" evidence="6">
    <location>
        <position position="1"/>
    </location>
</feature>